<dbReference type="RefSeq" id="WP_113961517.1">
    <property type="nucleotide sequence ID" value="NZ_QNRR01000014.1"/>
</dbReference>
<dbReference type="EC" id="1.4.1.1" evidence="2 5"/>
<dbReference type="CDD" id="cd05305">
    <property type="entry name" value="L-AlaDH"/>
    <property type="match status" value="1"/>
</dbReference>
<dbReference type="SUPFAM" id="SSF51735">
    <property type="entry name" value="NAD(P)-binding Rossmann-fold domains"/>
    <property type="match status" value="1"/>
</dbReference>
<feature type="binding site" evidence="8">
    <location>
        <position position="277"/>
    </location>
    <ligand>
        <name>NAD(+)</name>
        <dbReference type="ChEBI" id="CHEBI:57540"/>
    </ligand>
</feature>
<dbReference type="OrthoDB" id="9804592at2"/>
<feature type="domain" description="Alanine dehydrogenase/pyridine nucleotide transhydrogenase NAD(H)-binding" evidence="10">
    <location>
        <begin position="148"/>
        <end position="295"/>
    </location>
</feature>
<accession>A0A366H5E2</accession>
<evidence type="ECO:0000256" key="9">
    <source>
        <dbReference type="PIRSR" id="PIRSR000183-4"/>
    </source>
</evidence>
<evidence type="ECO:0000259" key="11">
    <source>
        <dbReference type="SMART" id="SM01003"/>
    </source>
</evidence>
<comment type="caution">
    <text evidence="12">The sequence shown here is derived from an EMBL/GenBank/DDBJ whole genome shotgun (WGS) entry which is preliminary data.</text>
</comment>
<evidence type="ECO:0000256" key="2">
    <source>
        <dbReference type="ARBA" id="ARBA00012897"/>
    </source>
</evidence>
<evidence type="ECO:0000313" key="13">
    <source>
        <dbReference type="Proteomes" id="UP000253426"/>
    </source>
</evidence>
<comment type="catalytic activity">
    <reaction evidence="5">
        <text>L-alanine + NAD(+) + H2O = pyruvate + NH4(+) + NADH + H(+)</text>
        <dbReference type="Rhea" id="RHEA:18405"/>
        <dbReference type="ChEBI" id="CHEBI:15361"/>
        <dbReference type="ChEBI" id="CHEBI:15377"/>
        <dbReference type="ChEBI" id="CHEBI:15378"/>
        <dbReference type="ChEBI" id="CHEBI:28938"/>
        <dbReference type="ChEBI" id="CHEBI:57540"/>
        <dbReference type="ChEBI" id="CHEBI:57945"/>
        <dbReference type="ChEBI" id="CHEBI:57972"/>
        <dbReference type="EC" id="1.4.1.1"/>
    </reaction>
</comment>
<dbReference type="PROSITE" id="PS00837">
    <property type="entry name" value="ALADH_PNT_2"/>
    <property type="match status" value="1"/>
</dbReference>
<feature type="binding site" evidence="8">
    <location>
        <position position="218"/>
    </location>
    <ligand>
        <name>NAD(+)</name>
        <dbReference type="ChEBI" id="CHEBI:57540"/>
    </ligand>
</feature>
<dbReference type="InterPro" id="IPR007886">
    <property type="entry name" value="AlaDH/PNT_N"/>
</dbReference>
<dbReference type="Gene3D" id="3.40.50.720">
    <property type="entry name" value="NAD(P)-binding Rossmann-like Domain"/>
    <property type="match status" value="2"/>
</dbReference>
<name>A0A366H5E2_9BACT</name>
<dbReference type="InterPro" id="IPR036291">
    <property type="entry name" value="NAD(P)-bd_dom_sf"/>
</dbReference>
<dbReference type="PANTHER" id="PTHR42795:SF1">
    <property type="entry name" value="ALANINE DEHYDROGENASE"/>
    <property type="match status" value="1"/>
</dbReference>
<keyword evidence="8" id="KW-0547">Nucleotide-binding</keyword>
<keyword evidence="13" id="KW-1185">Reference proteome</keyword>
<evidence type="ECO:0000259" key="10">
    <source>
        <dbReference type="SMART" id="SM01002"/>
    </source>
</evidence>
<dbReference type="SMART" id="SM01003">
    <property type="entry name" value="AlaDh_PNT_N"/>
    <property type="match status" value="1"/>
</dbReference>
<reference evidence="12 13" key="1">
    <citation type="submission" date="2018-06" db="EMBL/GenBank/DDBJ databases">
        <title>Genomic Encyclopedia of Type Strains, Phase IV (KMG-IV): sequencing the most valuable type-strain genomes for metagenomic binning, comparative biology and taxonomic classification.</title>
        <authorList>
            <person name="Goeker M."/>
        </authorList>
    </citation>
    <scope>NUCLEOTIDE SEQUENCE [LARGE SCALE GENOMIC DNA]</scope>
    <source>
        <strain evidence="12 13">DSM 25532</strain>
    </source>
</reference>
<feature type="active site" description="Proton donor/acceptor" evidence="6">
    <location>
        <position position="96"/>
    </location>
</feature>
<dbReference type="EMBL" id="QNRR01000014">
    <property type="protein sequence ID" value="RBP37287.1"/>
    <property type="molecule type" value="Genomic_DNA"/>
</dbReference>
<dbReference type="InterPro" id="IPR008141">
    <property type="entry name" value="Ala_DH"/>
</dbReference>
<comment type="similarity">
    <text evidence="1 5">Belongs to the AlaDH/PNT family.</text>
</comment>
<dbReference type="GO" id="GO:0042853">
    <property type="term" value="P:L-alanine catabolic process"/>
    <property type="evidence" value="ECO:0007669"/>
    <property type="project" value="InterPro"/>
</dbReference>
<evidence type="ECO:0000256" key="7">
    <source>
        <dbReference type="PIRSR" id="PIRSR000183-2"/>
    </source>
</evidence>
<evidence type="ECO:0000256" key="4">
    <source>
        <dbReference type="ARBA" id="ARBA00023027"/>
    </source>
</evidence>
<feature type="binding site" evidence="8">
    <location>
        <begin position="265"/>
        <end position="268"/>
    </location>
    <ligand>
        <name>NAD(+)</name>
        <dbReference type="ChEBI" id="CHEBI:57540"/>
    </ligand>
</feature>
<keyword evidence="4 5" id="KW-0520">NAD</keyword>
<gene>
    <name evidence="12" type="ORF">DES53_11425</name>
</gene>
<feature type="binding site" evidence="7">
    <location>
        <position position="15"/>
    </location>
    <ligand>
        <name>substrate</name>
    </ligand>
</feature>
<dbReference type="AlphaFoldDB" id="A0A366H5E2"/>
<keyword evidence="3 5" id="KW-0560">Oxidoreductase</keyword>
<feature type="binding site" evidence="8">
    <location>
        <begin position="296"/>
        <end position="299"/>
    </location>
    <ligand>
        <name>NAD(+)</name>
        <dbReference type="ChEBI" id="CHEBI:57540"/>
    </ligand>
</feature>
<feature type="binding site" evidence="8">
    <location>
        <begin position="237"/>
        <end position="238"/>
    </location>
    <ligand>
        <name>NAD(+)</name>
        <dbReference type="ChEBI" id="CHEBI:57540"/>
    </ligand>
</feature>
<dbReference type="Proteomes" id="UP000253426">
    <property type="component" value="Unassembled WGS sequence"/>
</dbReference>
<protein>
    <recommendedName>
        <fullName evidence="2 5">Alanine dehydrogenase</fullName>
        <ecNumber evidence="2 5">1.4.1.1</ecNumber>
    </recommendedName>
</protein>
<evidence type="ECO:0000256" key="6">
    <source>
        <dbReference type="PIRSR" id="PIRSR000183-1"/>
    </source>
</evidence>
<dbReference type="PRINTS" id="PR00411">
    <property type="entry name" value="PNDRDTASEI"/>
</dbReference>
<dbReference type="NCBIfam" id="TIGR00518">
    <property type="entry name" value="alaDH"/>
    <property type="match status" value="1"/>
</dbReference>
<dbReference type="GO" id="GO:0000286">
    <property type="term" value="F:alanine dehydrogenase activity"/>
    <property type="evidence" value="ECO:0007669"/>
    <property type="project" value="UniProtKB-UniRule"/>
</dbReference>
<feature type="binding site" evidence="9">
    <location>
        <position position="325"/>
    </location>
    <ligand>
        <name>Mg(2+)</name>
        <dbReference type="ChEBI" id="CHEBI:18420"/>
    </ligand>
</feature>
<feature type="binding site" evidence="8">
    <location>
        <position position="202"/>
    </location>
    <ligand>
        <name>NAD(+)</name>
        <dbReference type="ChEBI" id="CHEBI:57540"/>
    </ligand>
</feature>
<evidence type="ECO:0000256" key="8">
    <source>
        <dbReference type="PIRSR" id="PIRSR000183-3"/>
    </source>
</evidence>
<evidence type="ECO:0000256" key="3">
    <source>
        <dbReference type="ARBA" id="ARBA00023002"/>
    </source>
</evidence>
<sequence length="370" mass="39723">MIIGVPKEIKPQENRVALLPSAAYQLIKRGHQVVVESNAGFGSGFPDSEYERAGAEVVSTHAEVFARAELIVKVKEPLPEEYPLLRPGQILFTYLHLAASKSLTEGLLKSGATCIAYETVEVNRRLPLLEPMSEIAGRMSVLVGGYFLAKHEGGCGVLLGGVPGVLPGKVVVIGGGTAGVNAARMATGLGADVTILEVDVERMRFLDITLSTAHTLYSNQAHILDMLPDVDLLIGAVLVPGSKAPKLINREMMRVMKPGSVFVDIAIDQGGCAETSRATTHQDPIYVEEDVIHYCVANMPAAYARTATQALTNVTYRYIETLADHGVPKAFKRDPNLLGGLNLFEGKVTHHAIAEAHGLEFFDYKAAVGL</sequence>
<feature type="binding site" evidence="7">
    <location>
        <position position="75"/>
    </location>
    <ligand>
        <name>substrate</name>
    </ligand>
</feature>
<evidence type="ECO:0000313" key="12">
    <source>
        <dbReference type="EMBL" id="RBP37287.1"/>
    </source>
</evidence>
<dbReference type="PANTHER" id="PTHR42795">
    <property type="entry name" value="ALANINE DEHYDROGENASE"/>
    <property type="match status" value="1"/>
</dbReference>
<dbReference type="Pfam" id="PF05222">
    <property type="entry name" value="AlaDh_PNT_N"/>
    <property type="match status" value="1"/>
</dbReference>
<dbReference type="GO" id="GO:0000166">
    <property type="term" value="F:nucleotide binding"/>
    <property type="evidence" value="ECO:0007669"/>
    <property type="project" value="UniProtKB-KW"/>
</dbReference>
<feature type="active site" description="Proton donor/acceptor" evidence="6">
    <location>
        <position position="268"/>
    </location>
</feature>
<dbReference type="InterPro" id="IPR008143">
    <property type="entry name" value="Ala_DH/PNT_CS2"/>
</dbReference>
<dbReference type="InterPro" id="IPR007698">
    <property type="entry name" value="AlaDH/PNT_NAD(H)-bd"/>
</dbReference>
<dbReference type="SUPFAM" id="SSF52283">
    <property type="entry name" value="Formate/glycerate dehydrogenase catalytic domain-like"/>
    <property type="match status" value="1"/>
</dbReference>
<dbReference type="Pfam" id="PF01262">
    <property type="entry name" value="AlaDh_PNT_C"/>
    <property type="match status" value="1"/>
</dbReference>
<evidence type="ECO:0000256" key="1">
    <source>
        <dbReference type="ARBA" id="ARBA00005689"/>
    </source>
</evidence>
<dbReference type="PIRSF" id="PIRSF000183">
    <property type="entry name" value="Alanine_dh"/>
    <property type="match status" value="1"/>
</dbReference>
<feature type="domain" description="Alanine dehydrogenase/pyridine nucleotide transhydrogenase N-terminal" evidence="11">
    <location>
        <begin position="4"/>
        <end position="136"/>
    </location>
</feature>
<dbReference type="FunFam" id="3.40.50.720:FF:000049">
    <property type="entry name" value="Alanine dehydrogenase"/>
    <property type="match status" value="1"/>
</dbReference>
<evidence type="ECO:0000256" key="5">
    <source>
        <dbReference type="PIRNR" id="PIRNR000183"/>
    </source>
</evidence>
<organism evidence="12 13">
    <name type="scientific">Roseimicrobium gellanilyticum</name>
    <dbReference type="NCBI Taxonomy" id="748857"/>
    <lineage>
        <taxon>Bacteria</taxon>
        <taxon>Pseudomonadati</taxon>
        <taxon>Verrucomicrobiota</taxon>
        <taxon>Verrucomicrobiia</taxon>
        <taxon>Verrucomicrobiales</taxon>
        <taxon>Verrucomicrobiaceae</taxon>
        <taxon>Roseimicrobium</taxon>
    </lineage>
</organism>
<dbReference type="GO" id="GO:0005886">
    <property type="term" value="C:plasma membrane"/>
    <property type="evidence" value="ECO:0007669"/>
    <property type="project" value="TreeGrafter"/>
</dbReference>
<proteinExistence type="inferred from homology"/>
<dbReference type="SMART" id="SM01002">
    <property type="entry name" value="AlaDh_PNT_C"/>
    <property type="match status" value="1"/>
</dbReference>
<feature type="binding site" evidence="8">
    <location>
        <begin position="177"/>
        <end position="178"/>
    </location>
    <ligand>
        <name>NAD(+)</name>
        <dbReference type="ChEBI" id="CHEBI:57540"/>
    </ligand>
</feature>
<feature type="binding site" evidence="8">
    <location>
        <position position="133"/>
    </location>
    <ligand>
        <name>NAD(+)</name>
        <dbReference type="ChEBI" id="CHEBI:57540"/>
    </ligand>
</feature>